<evidence type="ECO:0000313" key="5">
    <source>
        <dbReference type="EMBL" id="SBP52421.1"/>
    </source>
</evidence>
<dbReference type="Pfam" id="PF05782">
    <property type="entry name" value="ECM1"/>
    <property type="match status" value="2"/>
</dbReference>
<reference evidence="6" key="4">
    <citation type="submission" date="2025-05" db="UniProtKB">
        <authorList>
            <consortium name="Ensembl"/>
        </authorList>
    </citation>
    <scope>IDENTIFICATION</scope>
</reference>
<protein>
    <submittedName>
        <fullName evidence="5 6">Extracellular matrix protein 1</fullName>
    </submittedName>
</protein>
<dbReference type="OMA" id="CCRCRSH"/>
<dbReference type="EMBL" id="HAEJ01018129">
    <property type="protein sequence ID" value="SBS58586.1"/>
    <property type="molecule type" value="Transcribed_RNA"/>
</dbReference>
<proteinExistence type="predicted"/>
<comment type="subcellular location">
    <subcellularLocation>
        <location evidence="1">Secreted</location>
    </subcellularLocation>
</comment>
<dbReference type="PANTHER" id="PTHR16776:SF3">
    <property type="entry name" value="EXTRACELLULAR MATRIX PROTEIN 1"/>
    <property type="match status" value="1"/>
</dbReference>
<organism evidence="5">
    <name type="scientific">Nothobranchius furzeri</name>
    <name type="common">Turquoise killifish</name>
    <dbReference type="NCBI Taxonomy" id="105023"/>
    <lineage>
        <taxon>Eukaryota</taxon>
        <taxon>Metazoa</taxon>
        <taxon>Chordata</taxon>
        <taxon>Craniata</taxon>
        <taxon>Vertebrata</taxon>
        <taxon>Euteleostomi</taxon>
        <taxon>Actinopterygii</taxon>
        <taxon>Neopterygii</taxon>
        <taxon>Teleostei</taxon>
        <taxon>Neoteleostei</taxon>
        <taxon>Acanthomorphata</taxon>
        <taxon>Ovalentaria</taxon>
        <taxon>Atherinomorphae</taxon>
        <taxon>Cyprinodontiformes</taxon>
        <taxon>Nothobranchiidae</taxon>
        <taxon>Nothobranchius</taxon>
    </lineage>
</organism>
<evidence type="ECO:0000256" key="3">
    <source>
        <dbReference type="ARBA" id="ARBA00022737"/>
    </source>
</evidence>
<dbReference type="GeneTree" id="ENSGT00390000006215"/>
<reference evidence="6" key="1">
    <citation type="submission" date="2014-08" db="EMBL/GenBank/DDBJ databases">
        <authorList>
            <person name="Senf B."/>
            <person name="Petzold A."/>
            <person name="Downie B.R."/>
            <person name="Koch P."/>
            <person name="Platzer M."/>
        </authorList>
    </citation>
    <scope>NUCLEOTIDE SEQUENCE [LARGE SCALE GENOMIC DNA]</scope>
    <source>
        <strain evidence="6">GRZ</strain>
    </source>
</reference>
<dbReference type="GO" id="GO:0030500">
    <property type="term" value="P:regulation of bone mineralization"/>
    <property type="evidence" value="ECO:0007669"/>
    <property type="project" value="TreeGrafter"/>
</dbReference>
<dbReference type="InterPro" id="IPR008605">
    <property type="entry name" value="ECM1"/>
</dbReference>
<keyword evidence="3" id="KW-0677">Repeat</keyword>
<keyword evidence="4" id="KW-0732">Signal</keyword>
<feature type="chain" id="PRO_5015055499" evidence="4">
    <location>
        <begin position="22"/>
        <end position="514"/>
    </location>
</feature>
<dbReference type="GO" id="GO:0005615">
    <property type="term" value="C:extracellular space"/>
    <property type="evidence" value="ECO:0007669"/>
    <property type="project" value="InterPro"/>
</dbReference>
<name>A0A1A8AD42_NOTFU</name>
<sequence>MGPFGAAVCATALLLVSRSSACTDVHSCLQREVPVDAIMQVRQQPDAGMLQEEVDLEELLNLEDFPPIEQKREDPPRPRGFNPVEFPTQRIVFPPIDRGFLTPRGRRPSIRLRGFPQRYPVQFPLGRPTPDNIQAICLHGDHRPRYPSSYFPPSGFSKQKRQADAVNNAEFWFSTCCRGNQTWGEDGTLCCATQAWEKSVDLFCKEDSSVKDRLDECCRVKDNKRMNCFNKDAPNPSYQPTEEHPVQPLSSEVTFDFEPDSCLRNLVAPTIPRTNRGLQGMNPSAPLNANINFPLGRPTADNILSLCENQKLRPLYTTKCLPRSGYKLLARQVKTVNRLEKGFKRCCKQKTERLSCAEQKWREELNKFCSSKSGDPVDFQCCSGKKAGDRYSCFQSASPDSHYTLISAPEENVLTKLCGTRHLMKASLPVRFKNKILKQCCPLAEEDKNNCLVQKINETSQNLCSSANAPEFRLCCSMPSQEEISGCLSKMIVDIMSRATHSKGQKKKKICPIP</sequence>
<dbReference type="Proteomes" id="UP000694548">
    <property type="component" value="Chromosome sgr05"/>
</dbReference>
<dbReference type="PANTHER" id="PTHR16776">
    <property type="entry name" value="EXTRACELLULAR MATRIX PROTEIN 1"/>
    <property type="match status" value="1"/>
</dbReference>
<evidence type="ECO:0000313" key="7">
    <source>
        <dbReference type="Proteomes" id="UP000694548"/>
    </source>
</evidence>
<gene>
    <name evidence="5" type="primary">ECM1</name>
    <name evidence="6" type="synonym">LOC107379738</name>
</gene>
<reference evidence="5" key="3">
    <citation type="submission" date="2016-06" db="EMBL/GenBank/DDBJ databases">
        <title>The genome of a short-lived fish provides insights into sex chromosome evolution and the genetic control of aging.</title>
        <authorList>
            <person name="Reichwald K."/>
            <person name="Felder M."/>
            <person name="Petzold A."/>
            <person name="Koch P."/>
            <person name="Groth M."/>
            <person name="Platzer M."/>
        </authorList>
    </citation>
    <scope>NUCLEOTIDE SEQUENCE</scope>
    <source>
        <tissue evidence="5">Brain</tissue>
    </source>
</reference>
<dbReference type="Gene3D" id="1.10.246.10">
    <property type="match status" value="3"/>
</dbReference>
<dbReference type="KEGG" id="nfu:107379738"/>
<reference evidence="5" key="2">
    <citation type="submission" date="2016-05" db="EMBL/GenBank/DDBJ databases">
        <authorList>
            <person name="Lavstsen T."/>
            <person name="Jespersen J.S."/>
        </authorList>
    </citation>
    <scope>NUCLEOTIDE SEQUENCE</scope>
    <source>
        <tissue evidence="5">Brain</tissue>
    </source>
</reference>
<dbReference type="GO" id="GO:0007165">
    <property type="term" value="P:signal transduction"/>
    <property type="evidence" value="ECO:0007669"/>
    <property type="project" value="InterPro"/>
</dbReference>
<dbReference type="InterPro" id="IPR020858">
    <property type="entry name" value="Serum_albumin-like"/>
</dbReference>
<dbReference type="SUPFAM" id="SSF48552">
    <property type="entry name" value="Serum albumin-like"/>
    <property type="match status" value="2"/>
</dbReference>
<evidence type="ECO:0000256" key="1">
    <source>
        <dbReference type="ARBA" id="ARBA00004613"/>
    </source>
</evidence>
<dbReference type="EMBL" id="HADY01013936">
    <property type="protein sequence ID" value="SBP52421.1"/>
    <property type="molecule type" value="Transcribed_RNA"/>
</dbReference>
<keyword evidence="7" id="KW-1185">Reference proteome</keyword>
<dbReference type="Bgee" id="ENSNFUG00015010644">
    <property type="expression patterns" value="Expressed in zone of skin and 3 other cell types or tissues"/>
</dbReference>
<evidence type="ECO:0000256" key="4">
    <source>
        <dbReference type="SAM" id="SignalP"/>
    </source>
</evidence>
<dbReference type="Ensembl" id="ENSNFUT00015022966.1">
    <property type="protein sequence ID" value="ENSNFUP00015021947.1"/>
    <property type="gene ID" value="ENSNFUG00015010644.1"/>
</dbReference>
<dbReference type="AlphaFoldDB" id="A0A1A8AD42"/>
<evidence type="ECO:0000313" key="6">
    <source>
        <dbReference type="Ensembl" id="ENSNFUP00015021947.1"/>
    </source>
</evidence>
<accession>A0A1A8AD42</accession>
<keyword evidence="2" id="KW-0964">Secreted</keyword>
<evidence type="ECO:0000256" key="2">
    <source>
        <dbReference type="ARBA" id="ARBA00022525"/>
    </source>
</evidence>
<feature type="signal peptide" evidence="4">
    <location>
        <begin position="1"/>
        <end position="21"/>
    </location>
</feature>
<dbReference type="OrthoDB" id="9889855at2759"/>